<dbReference type="GO" id="GO:0055085">
    <property type="term" value="P:transmembrane transport"/>
    <property type="evidence" value="ECO:0007669"/>
    <property type="project" value="InterPro"/>
</dbReference>
<dbReference type="Pfam" id="PF03739">
    <property type="entry name" value="LptF_LptG"/>
    <property type="match status" value="1"/>
</dbReference>
<reference evidence="10 11" key="1">
    <citation type="submission" date="2015-02" db="EMBL/GenBank/DDBJ databases">
        <title>Whole genome shotgun sequencing of cultured foodborne pathogen.</title>
        <authorList>
            <person name="Timme R."/>
            <person name="Allard M.W."/>
            <person name="Strain E."/>
            <person name="Evans P.S."/>
            <person name="Brown E."/>
        </authorList>
    </citation>
    <scope>NUCLEOTIDE SEQUENCE [LARGE SCALE GENOMIC DNA]</scope>
    <source>
        <strain evidence="10 11">GCSL-TSO-24</strain>
    </source>
</reference>
<dbReference type="PANTHER" id="PTHR33529:SF2">
    <property type="entry name" value="LIPOPOLYSACCHARIDE EXPORT SYSTEM PERMEASE PROTEIN LPTG"/>
    <property type="match status" value="1"/>
</dbReference>
<evidence type="ECO:0000256" key="5">
    <source>
        <dbReference type="ARBA" id="ARBA00022692"/>
    </source>
</evidence>
<dbReference type="PATRIC" id="fig|582.24.peg.1562"/>
<evidence type="ECO:0000256" key="2">
    <source>
        <dbReference type="ARBA" id="ARBA00004651"/>
    </source>
</evidence>
<dbReference type="GO" id="GO:0015920">
    <property type="term" value="P:lipopolysaccharide transport"/>
    <property type="evidence" value="ECO:0007669"/>
    <property type="project" value="TreeGrafter"/>
</dbReference>
<accession>A0A0D8LCT4</accession>
<feature type="transmembrane region" description="Helical" evidence="9">
    <location>
        <begin position="338"/>
        <end position="357"/>
    </location>
</feature>
<feature type="transmembrane region" description="Helical" evidence="9">
    <location>
        <begin position="66"/>
        <end position="85"/>
    </location>
</feature>
<organism evidence="10 11">
    <name type="scientific">Morganella morganii</name>
    <name type="common">Proteus morganii</name>
    <dbReference type="NCBI Taxonomy" id="582"/>
    <lineage>
        <taxon>Bacteria</taxon>
        <taxon>Pseudomonadati</taxon>
        <taxon>Pseudomonadota</taxon>
        <taxon>Gammaproteobacteria</taxon>
        <taxon>Enterobacterales</taxon>
        <taxon>Morganellaceae</taxon>
        <taxon>Morganella</taxon>
    </lineage>
</organism>
<evidence type="ECO:0000256" key="3">
    <source>
        <dbReference type="ARBA" id="ARBA00007725"/>
    </source>
</evidence>
<keyword evidence="6 9" id="KW-1133">Transmembrane helix</keyword>
<evidence type="ECO:0000256" key="4">
    <source>
        <dbReference type="ARBA" id="ARBA00022475"/>
    </source>
</evidence>
<dbReference type="NCBIfam" id="TIGR04408">
    <property type="entry name" value="LptG_lptG"/>
    <property type="match status" value="1"/>
</dbReference>
<sequence>MFKVLVLDRYIGRTILQSIMMTLFMLVSLSGIIKFVDQLRRVGQGEYSTWDAGLYTIMSIPKDIQIFFPMAALLGALMGLGALATRSELVVMQASGYSRLQVAGSVMKTAIPLVILTMIVGEWLAPSGEQWARNYRAQKTNGASLLATNRGMWAKDGSDFIYIQRVDSETQLKGITLYRMNGDHKLKSILSAAAADYNSDSGTWTLSQVQESVLKDIYVITGEQKLSMTWQTQMTPEKLSVAALDPEALSISGLYQYVDYLQQSGQDAGRYQLNLWKKVFAPLSVAVMMLMALSFIFGPLRSVPMGVRVVTGIACGFVFYVSNEIFGSLSLTYKFPPFLGALLPSLLFLAISLYMLIKRK</sequence>
<keyword evidence="7 9" id="KW-0472">Membrane</keyword>
<gene>
    <name evidence="10" type="ORF">UA45_05140</name>
</gene>
<comment type="subunit">
    <text evidence="8">Component of the lipopolysaccharide transport and assembly complex. The LptBFG transporter is composed of two ATP-binding proteins (LptB) and two transmembrane proteins (LptF and LptG).</text>
</comment>
<comment type="function">
    <text evidence="1">Part of the ABC transporter complex LptBFG involved in the translocation of lipopolysaccharide (LPS) from the inner membrane to the outer membrane.</text>
</comment>
<feature type="transmembrane region" description="Helical" evidence="9">
    <location>
        <begin position="105"/>
        <end position="125"/>
    </location>
</feature>
<dbReference type="GO" id="GO:0043190">
    <property type="term" value="C:ATP-binding cassette (ABC) transporter complex"/>
    <property type="evidence" value="ECO:0007669"/>
    <property type="project" value="InterPro"/>
</dbReference>
<comment type="similarity">
    <text evidence="3">Belongs to the LptF/LptG family.</text>
</comment>
<comment type="caution">
    <text evidence="10">The sequence shown here is derived from an EMBL/GenBank/DDBJ whole genome shotgun (WGS) entry which is preliminary data.</text>
</comment>
<evidence type="ECO:0000256" key="9">
    <source>
        <dbReference type="SAM" id="Phobius"/>
    </source>
</evidence>
<protein>
    <submittedName>
        <fullName evidence="10">Lipopolysaccharide ABC transporter permease</fullName>
    </submittedName>
</protein>
<keyword evidence="5 9" id="KW-0812">Transmembrane</keyword>
<evidence type="ECO:0000313" key="11">
    <source>
        <dbReference type="Proteomes" id="UP000032582"/>
    </source>
</evidence>
<feature type="transmembrane region" description="Helical" evidence="9">
    <location>
        <begin position="15"/>
        <end position="36"/>
    </location>
</feature>
<evidence type="ECO:0000256" key="8">
    <source>
        <dbReference type="ARBA" id="ARBA00026081"/>
    </source>
</evidence>
<proteinExistence type="inferred from homology"/>
<evidence type="ECO:0000313" key="10">
    <source>
        <dbReference type="EMBL" id="KJF78573.1"/>
    </source>
</evidence>
<dbReference type="Proteomes" id="UP000032582">
    <property type="component" value="Unassembled WGS sequence"/>
</dbReference>
<evidence type="ECO:0000256" key="6">
    <source>
        <dbReference type="ARBA" id="ARBA00022989"/>
    </source>
</evidence>
<keyword evidence="4" id="KW-1003">Cell membrane</keyword>
<dbReference type="InterPro" id="IPR030923">
    <property type="entry name" value="LptG"/>
</dbReference>
<dbReference type="AlphaFoldDB" id="A0A0D8LCT4"/>
<evidence type="ECO:0000256" key="1">
    <source>
        <dbReference type="ARBA" id="ARBA00002265"/>
    </source>
</evidence>
<dbReference type="PANTHER" id="PTHR33529">
    <property type="entry name" value="SLR0882 PROTEIN-RELATED"/>
    <property type="match status" value="1"/>
</dbReference>
<name>A0A0D8LCT4_MORMO</name>
<feature type="transmembrane region" description="Helical" evidence="9">
    <location>
        <begin position="279"/>
        <end position="300"/>
    </location>
</feature>
<evidence type="ECO:0000256" key="7">
    <source>
        <dbReference type="ARBA" id="ARBA00023136"/>
    </source>
</evidence>
<comment type="subcellular location">
    <subcellularLocation>
        <location evidence="2">Cell membrane</location>
        <topology evidence="2">Multi-pass membrane protein</topology>
    </subcellularLocation>
</comment>
<dbReference type="InterPro" id="IPR005495">
    <property type="entry name" value="LptG/LptF_permease"/>
</dbReference>
<dbReference type="EMBL" id="JZSH01000036">
    <property type="protein sequence ID" value="KJF78573.1"/>
    <property type="molecule type" value="Genomic_DNA"/>
</dbReference>